<dbReference type="PANTHER" id="PTHR42951:SF20">
    <property type="entry name" value="BETA LACTAMASE"/>
    <property type="match status" value="1"/>
</dbReference>
<dbReference type="Pfam" id="PF00753">
    <property type="entry name" value="Lactamase_B"/>
    <property type="match status" value="1"/>
</dbReference>
<keyword evidence="3" id="KW-1185">Reference proteome</keyword>
<dbReference type="Gene3D" id="3.60.15.10">
    <property type="entry name" value="Ribonuclease Z/Hydroxyacylglutathione hydrolase-like"/>
    <property type="match status" value="1"/>
</dbReference>
<organism evidence="2 3">
    <name type="scientific">Thiohalophilus thiocyanatoxydans</name>
    <dbReference type="NCBI Taxonomy" id="381308"/>
    <lineage>
        <taxon>Bacteria</taxon>
        <taxon>Pseudomonadati</taxon>
        <taxon>Pseudomonadota</taxon>
        <taxon>Gammaproteobacteria</taxon>
        <taxon>Thiohalomonadales</taxon>
        <taxon>Thiohalophilaceae</taxon>
        <taxon>Thiohalophilus</taxon>
    </lineage>
</organism>
<evidence type="ECO:0000313" key="3">
    <source>
        <dbReference type="Proteomes" id="UP000294914"/>
    </source>
</evidence>
<dbReference type="PANTHER" id="PTHR42951">
    <property type="entry name" value="METALLO-BETA-LACTAMASE DOMAIN-CONTAINING"/>
    <property type="match status" value="1"/>
</dbReference>
<comment type="caution">
    <text evidence="2">The sequence shown here is derived from an EMBL/GenBank/DDBJ whole genome shotgun (WGS) entry which is preliminary data.</text>
</comment>
<evidence type="ECO:0000259" key="1">
    <source>
        <dbReference type="SMART" id="SM00849"/>
    </source>
</evidence>
<reference evidence="2 3" key="1">
    <citation type="submission" date="2019-03" db="EMBL/GenBank/DDBJ databases">
        <title>Genomic Encyclopedia of Type Strains, Phase IV (KMG-IV): sequencing the most valuable type-strain genomes for metagenomic binning, comparative biology and taxonomic classification.</title>
        <authorList>
            <person name="Goeker M."/>
        </authorList>
    </citation>
    <scope>NUCLEOTIDE SEQUENCE [LARGE SCALE GENOMIC DNA]</scope>
    <source>
        <strain evidence="2 3">DSM 16326</strain>
    </source>
</reference>
<accession>A0A4R8ITW9</accession>
<dbReference type="InterPro" id="IPR036866">
    <property type="entry name" value="RibonucZ/Hydroxyglut_hydro"/>
</dbReference>
<keyword evidence="2" id="KW-0378">Hydrolase</keyword>
<dbReference type="SUPFAM" id="SSF56281">
    <property type="entry name" value="Metallo-hydrolase/oxidoreductase"/>
    <property type="match status" value="1"/>
</dbReference>
<dbReference type="InterPro" id="IPR050855">
    <property type="entry name" value="NDM-1-like"/>
</dbReference>
<proteinExistence type="predicted"/>
<dbReference type="CDD" id="cd16282">
    <property type="entry name" value="metallo-hydrolase-like_MBL-fold"/>
    <property type="match status" value="1"/>
</dbReference>
<dbReference type="EMBL" id="SOQX01000004">
    <property type="protein sequence ID" value="TDY01117.1"/>
    <property type="molecule type" value="Genomic_DNA"/>
</dbReference>
<sequence>MSCSGGSPDKGVNNVRAIFGFVLVLMSFSVLAEPVETPYDEVSLPFELHKVPEAPVYYIIGKSGVPDSVNEGHTSNGGFVVTDEGVVVYDALGTPALGYRMLQRIREVTDKPITHVVISHYHADHIYGLQAFDEHAGSPKVIAHDLALGYIGGDRASQGEAAQQRLVQRREALFPWVDENTYLVAPDTTFEKEYTFEQGDLTFVVRHMGPAHAPGDSIMLIKELGVLFSGDVIYKGRIPFLDSPDTDVERWLEGLAYLDTMTPTPRFIIPGHGEASDDVHEAISFTQGYLKYVRREMGEAARNFVAFDEAYRDTDWSEYEDMPAFDASNRGNAYRIYLEMEAGGY</sequence>
<evidence type="ECO:0000313" key="2">
    <source>
        <dbReference type="EMBL" id="TDY01117.1"/>
    </source>
</evidence>
<name>A0A4R8ITW9_9GAMM</name>
<gene>
    <name evidence="2" type="ORF">EDC23_1863</name>
</gene>
<dbReference type="Proteomes" id="UP000294914">
    <property type="component" value="Unassembled WGS sequence"/>
</dbReference>
<protein>
    <submittedName>
        <fullName evidence="2">Glyoxylase-like metal-dependent hydrolase (Beta-lactamase superfamily II)</fullName>
    </submittedName>
</protein>
<dbReference type="SMART" id="SM00849">
    <property type="entry name" value="Lactamase_B"/>
    <property type="match status" value="1"/>
</dbReference>
<dbReference type="AlphaFoldDB" id="A0A4R8ITW9"/>
<dbReference type="InterPro" id="IPR001279">
    <property type="entry name" value="Metallo-B-lactamas"/>
</dbReference>
<dbReference type="GO" id="GO:0016787">
    <property type="term" value="F:hydrolase activity"/>
    <property type="evidence" value="ECO:0007669"/>
    <property type="project" value="UniProtKB-KW"/>
</dbReference>
<feature type="domain" description="Metallo-beta-lactamase" evidence="1">
    <location>
        <begin position="74"/>
        <end position="272"/>
    </location>
</feature>